<keyword evidence="2" id="KW-1185">Reference proteome</keyword>
<proteinExistence type="predicted"/>
<gene>
    <name evidence="1" type="ORF">FHX42_005320</name>
</gene>
<dbReference type="EMBL" id="JACGWZ010000014">
    <property type="protein sequence ID" value="MBA8827913.1"/>
    <property type="molecule type" value="Genomic_DNA"/>
</dbReference>
<comment type="caution">
    <text evidence="1">The sequence shown here is derived from an EMBL/GenBank/DDBJ whole genome shotgun (WGS) entry which is preliminary data.</text>
</comment>
<organism evidence="1 2">
    <name type="scientific">Halosaccharopolyspora lacisalsi</name>
    <dbReference type="NCBI Taxonomy" id="1000566"/>
    <lineage>
        <taxon>Bacteria</taxon>
        <taxon>Bacillati</taxon>
        <taxon>Actinomycetota</taxon>
        <taxon>Actinomycetes</taxon>
        <taxon>Pseudonocardiales</taxon>
        <taxon>Pseudonocardiaceae</taxon>
        <taxon>Halosaccharopolyspora</taxon>
    </lineage>
</organism>
<dbReference type="RefSeq" id="WP_220480899.1">
    <property type="nucleotide sequence ID" value="NZ_JACGWZ010000014.1"/>
</dbReference>
<reference evidence="1 2" key="1">
    <citation type="submission" date="2020-07" db="EMBL/GenBank/DDBJ databases">
        <title>Sequencing the genomes of 1000 actinobacteria strains.</title>
        <authorList>
            <person name="Klenk H.-P."/>
        </authorList>
    </citation>
    <scope>NUCLEOTIDE SEQUENCE [LARGE SCALE GENOMIC DNA]</scope>
    <source>
        <strain evidence="1 2">DSM 45975</strain>
    </source>
</reference>
<dbReference type="GO" id="GO:0006629">
    <property type="term" value="P:lipid metabolic process"/>
    <property type="evidence" value="ECO:0007669"/>
    <property type="project" value="InterPro"/>
</dbReference>
<sequence length="638" mass="69765">MADRCGCAGSMTIEVRGDHGITVTREGAPDLTYAISVDGSELVGDGMRWDPVARRFTTKLAPNGGLAYNATGALYVTGDGGGGGGGNQPQPATVAALEQRAGAQNVVAGHDGAGYMIKPNSTRGSVDYGARRGVDAMHLPVLFLRDGTPVVSSVNTVFGEPVYEQDHERWRVLEQLPGIWPSDPRGDTDPVEGWFGFLEPNEYGWITLAETFERVDRRTVLILDLRFPAIEGGGWARPTPDRQITAFLDDMIRLIRRYAAHQSVMVVSLTPNVPMESSTDTRDVLRPFYDASVPAVGPVIGTEQQATDIPPTDERWSWWRWCLLDKNLPIDTMTGYTSLSDVFALTYSVARHHEHQDVTVPSGAAGAIAVDPDYYAGAIDTHPRQGNFRYRKDSPTWWYSTVCNGLFGPQTATTDVSARLRGFMPARAPADALYMLGGQAVQPNTRTHFVLQGYLCPLPNPTNYQMSWDMDLEPPAGVDPNVSTLRAEVLFARDTDDAFVRWEDSGDKSGYIVSFATWDSDASKWAYVYAWDPSLNSGAGGTVERHRWELSTVDSGFVGFRVRVNADRVEFAITGRSDPNNVIAPVYTESASGEGTLPASRGPYLYFGRQAPPGDEPVRAVWHGWVYSPGQGDDPPAV</sequence>
<dbReference type="InterPro" id="IPR017946">
    <property type="entry name" value="PLC-like_Pdiesterase_TIM-brl"/>
</dbReference>
<accession>A0A839E3Q0</accession>
<dbReference type="AlphaFoldDB" id="A0A839E3Q0"/>
<dbReference type="Proteomes" id="UP000569329">
    <property type="component" value="Unassembled WGS sequence"/>
</dbReference>
<name>A0A839E3Q0_9PSEU</name>
<dbReference type="GO" id="GO:0008081">
    <property type="term" value="F:phosphoric diester hydrolase activity"/>
    <property type="evidence" value="ECO:0007669"/>
    <property type="project" value="InterPro"/>
</dbReference>
<dbReference type="SUPFAM" id="SSF51695">
    <property type="entry name" value="PLC-like phosphodiesterases"/>
    <property type="match status" value="1"/>
</dbReference>
<protein>
    <submittedName>
        <fullName evidence="1">Uncharacterized protein</fullName>
    </submittedName>
</protein>
<dbReference type="Gene3D" id="3.20.20.190">
    <property type="entry name" value="Phosphatidylinositol (PI) phosphodiesterase"/>
    <property type="match status" value="1"/>
</dbReference>
<evidence type="ECO:0000313" key="2">
    <source>
        <dbReference type="Proteomes" id="UP000569329"/>
    </source>
</evidence>
<evidence type="ECO:0000313" key="1">
    <source>
        <dbReference type="EMBL" id="MBA8827913.1"/>
    </source>
</evidence>